<dbReference type="RefSeq" id="WP_001537132.1">
    <property type="nucleotide sequence ID" value="NZ_CAJSJY010000015.1"/>
</dbReference>
<dbReference type="Proteomes" id="UP000509796">
    <property type="component" value="Chromosome"/>
</dbReference>
<dbReference type="AlphaFoldDB" id="A0AB73V1Y3"/>
<gene>
    <name evidence="1" type="ORF">HX136_10465</name>
</gene>
<name>A0AB73V1Y3_ECOLX</name>
<reference evidence="2" key="1">
    <citation type="submission" date="2020-06" db="EMBL/GenBank/DDBJ databases">
        <title>Identification and Characterisation of Fosfomycin Resistance in Escherichia coli Urinary Tract Infection Isolates from Australia.</title>
        <authorList>
            <person name="Mowlaboccus S."/>
            <person name="Daley D."/>
            <person name="Pang S."/>
            <person name="Gottlieb T."/>
            <person name="Nimmo G.R."/>
            <person name="George N."/>
            <person name="Korman T.M."/>
            <person name="Strietberg R."/>
            <person name="Robson J."/>
            <person name="Peachey G."/>
            <person name="Collignon P."/>
            <person name="Bradbury S."/>
            <person name="Colombi E."/>
            <person name="Ramsay J.P."/>
            <person name="Rogers B.A."/>
            <person name="Coombs G.W."/>
        </authorList>
    </citation>
    <scope>NUCLEOTIDE SEQUENCE [LARGE SCALE GENOMIC DNA]</scope>
    <source>
        <strain evidence="2">EC2</strain>
    </source>
</reference>
<dbReference type="EMBL" id="CP058571">
    <property type="protein sequence ID" value="QLG57255.1"/>
    <property type="molecule type" value="Genomic_DNA"/>
</dbReference>
<evidence type="ECO:0000313" key="2">
    <source>
        <dbReference type="Proteomes" id="UP000509796"/>
    </source>
</evidence>
<organism evidence="1 2">
    <name type="scientific">Escherichia coli</name>
    <dbReference type="NCBI Taxonomy" id="562"/>
    <lineage>
        <taxon>Bacteria</taxon>
        <taxon>Pseudomonadati</taxon>
        <taxon>Pseudomonadota</taxon>
        <taxon>Gammaproteobacteria</taxon>
        <taxon>Enterobacterales</taxon>
        <taxon>Enterobacteriaceae</taxon>
        <taxon>Escherichia</taxon>
    </lineage>
</organism>
<sequence length="71" mass="8185">METYKIKDIEHHDGFFSAEHVACVVRIFNEVDVILKQNIKLEIIAKSEADAIEIKKAIERQIIQLTSTIVF</sequence>
<accession>A0AB73V1Y3</accession>
<evidence type="ECO:0000313" key="1">
    <source>
        <dbReference type="EMBL" id="QLG57255.1"/>
    </source>
</evidence>
<proteinExistence type="predicted"/>
<protein>
    <submittedName>
        <fullName evidence="1">Uncharacterized protein</fullName>
    </submittedName>
</protein>